<proteinExistence type="inferred from homology"/>
<gene>
    <name evidence="8" type="ORF">C7456_108163</name>
</gene>
<evidence type="ECO:0000256" key="2">
    <source>
        <dbReference type="ARBA" id="ARBA00022729"/>
    </source>
</evidence>
<dbReference type="GO" id="GO:0006680">
    <property type="term" value="P:glucosylceramide catabolic process"/>
    <property type="evidence" value="ECO:0007669"/>
    <property type="project" value="TreeGrafter"/>
</dbReference>
<organism evidence="8 9">
    <name type="scientific">Fulvimonas soli</name>
    <dbReference type="NCBI Taxonomy" id="155197"/>
    <lineage>
        <taxon>Bacteria</taxon>
        <taxon>Pseudomonadati</taxon>
        <taxon>Pseudomonadota</taxon>
        <taxon>Gammaproteobacteria</taxon>
        <taxon>Lysobacterales</taxon>
        <taxon>Rhodanobacteraceae</taxon>
        <taxon>Fulvimonas</taxon>
    </lineage>
</organism>
<feature type="transmembrane region" description="Helical" evidence="5">
    <location>
        <begin position="7"/>
        <end position="27"/>
    </location>
</feature>
<keyword evidence="5" id="KW-1133">Transmembrane helix</keyword>
<evidence type="ECO:0000313" key="9">
    <source>
        <dbReference type="Proteomes" id="UP000245812"/>
    </source>
</evidence>
<feature type="domain" description="Glycosyl hydrolase family 30 TIM-barrel" evidence="6">
    <location>
        <begin position="95"/>
        <end position="429"/>
    </location>
</feature>
<feature type="domain" description="Glycosyl hydrolase family 30 beta sandwich" evidence="7">
    <location>
        <begin position="432"/>
        <end position="493"/>
    </location>
</feature>
<dbReference type="Gene3D" id="2.60.40.1180">
    <property type="entry name" value="Golgi alpha-mannosidase II"/>
    <property type="match status" value="1"/>
</dbReference>
<dbReference type="InterPro" id="IPR017853">
    <property type="entry name" value="GH"/>
</dbReference>
<dbReference type="InterPro" id="IPR001139">
    <property type="entry name" value="Glyco_hydro_30"/>
</dbReference>
<evidence type="ECO:0000256" key="4">
    <source>
        <dbReference type="RuleBase" id="RU361188"/>
    </source>
</evidence>
<evidence type="ECO:0000313" key="8">
    <source>
        <dbReference type="EMBL" id="PWK85867.1"/>
    </source>
</evidence>
<comment type="caution">
    <text evidence="8">The sequence shown here is derived from an EMBL/GenBank/DDBJ whole genome shotgun (WGS) entry which is preliminary data.</text>
</comment>
<dbReference type="InterPro" id="IPR033452">
    <property type="entry name" value="GH30_C"/>
</dbReference>
<evidence type="ECO:0000256" key="3">
    <source>
        <dbReference type="ARBA" id="ARBA00022801"/>
    </source>
</evidence>
<dbReference type="EMBL" id="QGHC01000008">
    <property type="protein sequence ID" value="PWK85867.1"/>
    <property type="molecule type" value="Genomic_DNA"/>
</dbReference>
<dbReference type="GO" id="GO:0016020">
    <property type="term" value="C:membrane"/>
    <property type="evidence" value="ECO:0007669"/>
    <property type="project" value="GOC"/>
</dbReference>
<evidence type="ECO:0000259" key="7">
    <source>
        <dbReference type="Pfam" id="PF17189"/>
    </source>
</evidence>
<keyword evidence="5" id="KW-0812">Transmembrane</keyword>
<dbReference type="Gene3D" id="3.20.20.80">
    <property type="entry name" value="Glycosidases"/>
    <property type="match status" value="1"/>
</dbReference>
<keyword evidence="3 4" id="KW-0378">Hydrolase</keyword>
<reference evidence="8 9" key="1">
    <citation type="submission" date="2018-05" db="EMBL/GenBank/DDBJ databases">
        <title>Genomic Encyclopedia of Type Strains, Phase IV (KMG-IV): sequencing the most valuable type-strain genomes for metagenomic binning, comparative biology and taxonomic classification.</title>
        <authorList>
            <person name="Goeker M."/>
        </authorList>
    </citation>
    <scope>NUCLEOTIDE SEQUENCE [LARGE SCALE GENOMIC DNA]</scope>
    <source>
        <strain evidence="8 9">DSM 14263</strain>
    </source>
</reference>
<dbReference type="PANTHER" id="PTHR11069:SF23">
    <property type="entry name" value="LYSOSOMAL ACID GLUCOSYLCERAMIDASE"/>
    <property type="match status" value="1"/>
</dbReference>
<keyword evidence="9" id="KW-1185">Reference proteome</keyword>
<keyword evidence="5" id="KW-0472">Membrane</keyword>
<keyword evidence="2" id="KW-0732">Signal</keyword>
<comment type="similarity">
    <text evidence="1 4">Belongs to the glycosyl hydrolase 30 family.</text>
</comment>
<dbReference type="PRINTS" id="PR00843">
    <property type="entry name" value="GLHYDRLASE30"/>
</dbReference>
<dbReference type="SUPFAM" id="SSF51445">
    <property type="entry name" value="(Trans)glycosidases"/>
    <property type="match status" value="1"/>
</dbReference>
<dbReference type="PANTHER" id="PTHR11069">
    <property type="entry name" value="GLUCOSYLCERAMIDASE"/>
    <property type="match status" value="1"/>
</dbReference>
<dbReference type="Pfam" id="PF02055">
    <property type="entry name" value="Glyco_hydro_30"/>
    <property type="match status" value="1"/>
</dbReference>
<evidence type="ECO:0000259" key="6">
    <source>
        <dbReference type="Pfam" id="PF02055"/>
    </source>
</evidence>
<protein>
    <submittedName>
        <fullName evidence="8">Glucosylceramidase</fullName>
    </submittedName>
</protein>
<dbReference type="InterPro" id="IPR013780">
    <property type="entry name" value="Glyco_hydro_b"/>
</dbReference>
<dbReference type="RefSeq" id="WP_109723987.1">
    <property type="nucleotide sequence ID" value="NZ_MSZV01000013.1"/>
</dbReference>
<dbReference type="Pfam" id="PF17189">
    <property type="entry name" value="Glyco_hydro_30C"/>
    <property type="match status" value="1"/>
</dbReference>
<evidence type="ECO:0000256" key="5">
    <source>
        <dbReference type="SAM" id="Phobius"/>
    </source>
</evidence>
<dbReference type="AlphaFoldDB" id="A0A316I5X2"/>
<name>A0A316I5X2_9GAMM</name>
<sequence>MDERKGVSGWVALASIALITFLALASLDVARRGQSAEAASRASPAPRPALPAVQLWLSTADRRLRLARQPDVPMAEREPLPDDVVVDVHQTYQSIVGFGAALTDSSAWLLRNRLDDRQRGALLQELFGPPPGLHLNMLRLTIGASDFSLQPYTLDDLPAGQTDPALAHFNIAPNTRDVIPAVREALSVNPQLRIVASSWSPPAWMKTSANLIGGELLEEYESAYADYLVKYVDAYRGYGIPIFALTLQNEPNFVPVTYPGTEMSAVTRARLIGQYLGPALARRSPRTLILEWDHNWDEPNQPLDVLADPDAARYVDGVAWHCYRGTPSVQSDVHRVHPRKDVYITECSGGDWESARHGELMWFARDLLLAGIRHWARGVVYWNLALDEQHGPHFGGCDLCKGLVTIDSRTGEVSRNDEYYAFAHFSRFVPPGAVRVGSSETDKELNNVAFLDPADGSVILVAVNGHAEARRISVRLDRAGFEYLLPAQSVATFVWNPDPLGAWLRRALRWWQGLRAPPGGAQGTAPDAPQP</sequence>
<dbReference type="InterPro" id="IPR033453">
    <property type="entry name" value="Glyco_hydro_30_TIM-barrel"/>
</dbReference>
<dbReference type="GO" id="GO:0004348">
    <property type="term" value="F:glucosylceramidase activity"/>
    <property type="evidence" value="ECO:0007669"/>
    <property type="project" value="InterPro"/>
</dbReference>
<evidence type="ECO:0000256" key="1">
    <source>
        <dbReference type="ARBA" id="ARBA00005382"/>
    </source>
</evidence>
<dbReference type="Proteomes" id="UP000245812">
    <property type="component" value="Unassembled WGS sequence"/>
</dbReference>
<accession>A0A316I5X2</accession>
<keyword evidence="4" id="KW-0326">Glycosidase</keyword>
<dbReference type="OrthoDB" id="9806701at2"/>